<organism evidence="2 3">
    <name type="scientific">Candidatus Merdimorpha stercoravium</name>
    <dbReference type="NCBI Taxonomy" id="2840863"/>
    <lineage>
        <taxon>Bacteria</taxon>
        <taxon>Pseudomonadati</taxon>
        <taxon>Bacteroidota</taxon>
        <taxon>Flavobacteriia</taxon>
        <taxon>Flavobacteriales</taxon>
        <taxon>Candidatus Merdimorpha</taxon>
    </lineage>
</organism>
<protein>
    <submittedName>
        <fullName evidence="2">Suppressor of fused domain protein</fullName>
    </submittedName>
</protein>
<dbReference type="InterPro" id="IPR020941">
    <property type="entry name" value="SUFU-like_domain"/>
</dbReference>
<evidence type="ECO:0000259" key="1">
    <source>
        <dbReference type="Pfam" id="PF05076"/>
    </source>
</evidence>
<dbReference type="AlphaFoldDB" id="A0A9D1KU22"/>
<comment type="caution">
    <text evidence="2">The sequence shown here is derived from an EMBL/GenBank/DDBJ whole genome shotgun (WGS) entry which is preliminary data.</text>
</comment>
<dbReference type="Pfam" id="PF05076">
    <property type="entry name" value="SUFU"/>
    <property type="match status" value="1"/>
</dbReference>
<gene>
    <name evidence="2" type="ORF">IAC44_07155</name>
</gene>
<feature type="domain" description="Suppressor of fused-like" evidence="1">
    <location>
        <begin position="223"/>
        <end position="358"/>
    </location>
</feature>
<sequence length="386" mass="44187">MNISPKKQQPQTMQEKNTDKNIICSAYFPKTDTHALVQEENDCVYLYLYIRPDSKDTEIRACWVRNYGKAIDAVDEKALDAGAQPRMPLRVCRHPQGAARLDPKNLRLVFLEDGDGAALYEGDQLLAVIPGWASSGEFTGYARDAVGTSPFAWELGKPRQNDIFKRVRQAESYWKSMQDNATWEHFRDQHLQAIERAYGPHAEYLVVDVGYFPPRAVVTVREGDTVWLFTLGMSLLQQPSVDRFTQYPEGLRRAELAMGVREDLFREHRDAFVAYLVGLSDIPWNYTTFLGDGHTVLFDIEPFGKHLSHALLLEGEANFSEKLYDDFRGDPVNCLWVVPITEKQQHYAEELGNEALMKCARGDVHQRAFRVFDGQEKFLLPEKDCK</sequence>
<accession>A0A9D1KU22</accession>
<reference evidence="2" key="2">
    <citation type="journal article" date="2021" name="PeerJ">
        <title>Extensive microbial diversity within the chicken gut microbiome revealed by metagenomics and culture.</title>
        <authorList>
            <person name="Gilroy R."/>
            <person name="Ravi A."/>
            <person name="Getino M."/>
            <person name="Pursley I."/>
            <person name="Horton D.L."/>
            <person name="Alikhan N.F."/>
            <person name="Baker D."/>
            <person name="Gharbi K."/>
            <person name="Hall N."/>
            <person name="Watson M."/>
            <person name="Adriaenssens E.M."/>
            <person name="Foster-Nyarko E."/>
            <person name="Jarju S."/>
            <person name="Secka A."/>
            <person name="Antonio M."/>
            <person name="Oren A."/>
            <person name="Chaudhuri R.R."/>
            <person name="La Ragione R."/>
            <person name="Hildebrand F."/>
            <person name="Pallen M.J."/>
        </authorList>
    </citation>
    <scope>NUCLEOTIDE SEQUENCE</scope>
    <source>
        <strain evidence="2">1383</strain>
    </source>
</reference>
<proteinExistence type="predicted"/>
<dbReference type="Proteomes" id="UP000824161">
    <property type="component" value="Unassembled WGS sequence"/>
</dbReference>
<dbReference type="EMBL" id="DVLY01000182">
    <property type="protein sequence ID" value="HIT98597.1"/>
    <property type="molecule type" value="Genomic_DNA"/>
</dbReference>
<name>A0A9D1KU22_9FLAO</name>
<evidence type="ECO:0000313" key="2">
    <source>
        <dbReference type="EMBL" id="HIT98597.1"/>
    </source>
</evidence>
<evidence type="ECO:0000313" key="3">
    <source>
        <dbReference type="Proteomes" id="UP000824161"/>
    </source>
</evidence>
<reference evidence="2" key="1">
    <citation type="submission" date="2020-10" db="EMBL/GenBank/DDBJ databases">
        <authorList>
            <person name="Gilroy R."/>
        </authorList>
    </citation>
    <scope>NUCLEOTIDE SEQUENCE</scope>
    <source>
        <strain evidence="2">1383</strain>
    </source>
</reference>